<evidence type="ECO:0000256" key="12">
    <source>
        <dbReference type="ARBA" id="ARBA00022801"/>
    </source>
</evidence>
<evidence type="ECO:0000256" key="3">
    <source>
        <dbReference type="ARBA" id="ARBA00004123"/>
    </source>
</evidence>
<evidence type="ECO:0000256" key="10">
    <source>
        <dbReference type="ARBA" id="ARBA00022553"/>
    </source>
</evidence>
<evidence type="ECO:0000256" key="17">
    <source>
        <dbReference type="ARBA" id="ARBA00023277"/>
    </source>
</evidence>
<comment type="subcellular location">
    <subcellularLocation>
        <location evidence="5">Cell junction</location>
    </subcellularLocation>
    <subcellularLocation>
        <location evidence="4">Cytoplasm</location>
        <location evidence="4">Myofibril</location>
        <location evidence="4">Sarcomere</location>
        <location evidence="4">Z line</location>
    </subcellularLocation>
    <subcellularLocation>
        <location evidence="3">Nucleus</location>
    </subcellularLocation>
</comment>
<dbReference type="NCBIfam" id="NF006778">
    <property type="entry name" value="PRK09293.1-1"/>
    <property type="match status" value="1"/>
</dbReference>
<dbReference type="GO" id="GO:0046872">
    <property type="term" value="F:metal ion binding"/>
    <property type="evidence" value="ECO:0007669"/>
    <property type="project" value="UniProtKB-KW"/>
</dbReference>
<dbReference type="AlphaFoldDB" id="A0AAD9KAB2"/>
<evidence type="ECO:0000259" key="25">
    <source>
        <dbReference type="Pfam" id="PF00316"/>
    </source>
</evidence>
<dbReference type="PANTHER" id="PTHR11556">
    <property type="entry name" value="FRUCTOSE-1,6-BISPHOSPHATASE-RELATED"/>
    <property type="match status" value="1"/>
</dbReference>
<keyword evidence="10" id="KW-0597">Phosphoprotein</keyword>
<evidence type="ECO:0000256" key="21">
    <source>
        <dbReference type="ARBA" id="ARBA00040321"/>
    </source>
</evidence>
<comment type="similarity">
    <text evidence="7 24">Belongs to the FBPase class 1 family.</text>
</comment>
<gene>
    <name evidence="27" type="ORF">NP493_1294g01039</name>
</gene>
<evidence type="ECO:0000256" key="9">
    <source>
        <dbReference type="ARBA" id="ARBA00022490"/>
    </source>
</evidence>
<dbReference type="PRINTS" id="PR00115">
    <property type="entry name" value="F16BPHPHTASE"/>
</dbReference>
<proteinExistence type="inferred from homology"/>
<evidence type="ECO:0000256" key="24">
    <source>
        <dbReference type="RuleBase" id="RU000508"/>
    </source>
</evidence>
<dbReference type="Gene3D" id="3.40.190.80">
    <property type="match status" value="1"/>
</dbReference>
<evidence type="ECO:0000256" key="16">
    <source>
        <dbReference type="ARBA" id="ARBA00023242"/>
    </source>
</evidence>
<evidence type="ECO:0000313" key="28">
    <source>
        <dbReference type="Proteomes" id="UP001209878"/>
    </source>
</evidence>
<dbReference type="InterPro" id="IPR020548">
    <property type="entry name" value="Fructose_bisphosphatase_AS"/>
</dbReference>
<comment type="function">
    <text evidence="19">Catalyzes the hydrolysis of fructose 1,6-bisphosphate to fructose 6-phosphate in the presence of divalent cations and probably participates in glycogen synthesis from carbohydrate precursors, such as lactate.</text>
</comment>
<dbReference type="GO" id="GO:0006000">
    <property type="term" value="P:fructose metabolic process"/>
    <property type="evidence" value="ECO:0007669"/>
    <property type="project" value="TreeGrafter"/>
</dbReference>
<dbReference type="PANTHER" id="PTHR11556:SF1">
    <property type="entry name" value="FRUCTOSE-BISPHOSPHATASE"/>
    <property type="match status" value="1"/>
</dbReference>
<dbReference type="SUPFAM" id="SSF56655">
    <property type="entry name" value="Carbohydrate phosphatase"/>
    <property type="match status" value="1"/>
</dbReference>
<dbReference type="InterPro" id="IPR044015">
    <property type="entry name" value="FBPase_C_dom"/>
</dbReference>
<evidence type="ECO:0000256" key="8">
    <source>
        <dbReference type="ARBA" id="ARBA00013093"/>
    </source>
</evidence>
<keyword evidence="9" id="KW-0963">Cytoplasm</keyword>
<dbReference type="GO" id="GO:0042132">
    <property type="term" value="F:fructose 1,6-bisphosphate 1-phosphatase activity"/>
    <property type="evidence" value="ECO:0007669"/>
    <property type="project" value="UniProtKB-EC"/>
</dbReference>
<dbReference type="HAMAP" id="MF_01855">
    <property type="entry name" value="FBPase_class1"/>
    <property type="match status" value="1"/>
</dbReference>
<dbReference type="GO" id="GO:0030018">
    <property type="term" value="C:Z disc"/>
    <property type="evidence" value="ECO:0007669"/>
    <property type="project" value="UniProtKB-SubCell"/>
</dbReference>
<accession>A0AAD9KAB2</accession>
<protein>
    <recommendedName>
        <fullName evidence="21">Fructose-1,6-bisphosphatase isozyme 2</fullName>
        <ecNumber evidence="8">3.1.3.11</ecNumber>
    </recommendedName>
    <alternativeName>
        <fullName evidence="18">D-fructose-1,6-bisphosphate 1-phosphohydrolase</fullName>
    </alternativeName>
    <alternativeName>
        <fullName evidence="22">D-fructose-1,6-bisphosphate 1-phosphohydrolase 2</fullName>
    </alternativeName>
    <alternativeName>
        <fullName evidence="23">Muscle FBPase</fullName>
    </alternativeName>
</protein>
<keyword evidence="11" id="KW-0479">Metal-binding</keyword>
<dbReference type="PIRSF" id="PIRSF500210">
    <property type="entry name" value="FBPtase"/>
    <property type="match status" value="1"/>
</dbReference>
<dbReference type="PIRSF" id="PIRSF000904">
    <property type="entry name" value="FBPtase_SBPase"/>
    <property type="match status" value="1"/>
</dbReference>
<evidence type="ECO:0000256" key="5">
    <source>
        <dbReference type="ARBA" id="ARBA00004282"/>
    </source>
</evidence>
<dbReference type="FunFam" id="3.30.540.10:FF:000005">
    <property type="entry name" value="Fructose-1,6-bisphosphatase isozyme 2"/>
    <property type="match status" value="1"/>
</dbReference>
<evidence type="ECO:0000259" key="26">
    <source>
        <dbReference type="Pfam" id="PF18913"/>
    </source>
</evidence>
<feature type="domain" description="Fructose-1-6-bisphosphatase class 1 C-terminal" evidence="26">
    <location>
        <begin position="206"/>
        <end position="333"/>
    </location>
</feature>
<keyword evidence="14" id="KW-0460">Magnesium</keyword>
<comment type="catalytic activity">
    <reaction evidence="1">
        <text>beta-D-fructose 1,6-bisphosphate + H2O = beta-D-fructose 6-phosphate + phosphate</text>
        <dbReference type="Rhea" id="RHEA:11064"/>
        <dbReference type="ChEBI" id="CHEBI:15377"/>
        <dbReference type="ChEBI" id="CHEBI:32966"/>
        <dbReference type="ChEBI" id="CHEBI:43474"/>
        <dbReference type="ChEBI" id="CHEBI:57634"/>
        <dbReference type="EC" id="3.1.3.11"/>
    </reaction>
</comment>
<keyword evidence="17 24" id="KW-0119">Carbohydrate metabolism</keyword>
<feature type="domain" description="Fructose-1-6-bisphosphatase class I N-terminal" evidence="25">
    <location>
        <begin position="13"/>
        <end position="200"/>
    </location>
</feature>
<evidence type="ECO:0000256" key="18">
    <source>
        <dbReference type="ARBA" id="ARBA00032973"/>
    </source>
</evidence>
<comment type="pathway">
    <text evidence="6">Carbohydrate biosynthesis; gluconeogenesis.</text>
</comment>
<sequence length="342" mass="37353">MSATGPAFDTDCMTLTRFLLAEQRKFPKATGDLTQLMNAILTAVKGITAAVRKAGIARLYGISGHQNVTGDQVKKLDVLSNDMFINMLRSSFTTCLMVSEENETVIEVDSEKQGKYIICLQALDGSSNIDCLASIGTIFAFLKEVSTGPATLKDALQPGNAIVAAGYALYGSATIMVLSTGNGVNAFMLDPTIGEFILTERNIRVKPRGKIYSINEGYANVWYDPVTDYINSKKFPKDGSKPYSARYVGSMVADVHRTLVYGGMFAYPATKDAPKGKLRLLYECNPMAFIMEQAGGLATTGTMRVLDIVPDHIHQRAPIFLGSRDDINDVIECFRKYETGKK</sequence>
<dbReference type="GO" id="GO:0005986">
    <property type="term" value="P:sucrose biosynthetic process"/>
    <property type="evidence" value="ECO:0007669"/>
    <property type="project" value="TreeGrafter"/>
</dbReference>
<name>A0AAD9KAB2_RIDPI</name>
<dbReference type="PROSITE" id="PS00124">
    <property type="entry name" value="FBPASE"/>
    <property type="match status" value="1"/>
</dbReference>
<evidence type="ECO:0000256" key="11">
    <source>
        <dbReference type="ARBA" id="ARBA00022723"/>
    </source>
</evidence>
<dbReference type="Gene3D" id="3.30.540.10">
    <property type="entry name" value="Fructose-1,6-Bisphosphatase, subunit A, domain 1"/>
    <property type="match status" value="1"/>
</dbReference>
<dbReference type="GO" id="GO:0006002">
    <property type="term" value="P:fructose 6-phosphate metabolic process"/>
    <property type="evidence" value="ECO:0007669"/>
    <property type="project" value="TreeGrafter"/>
</dbReference>
<evidence type="ECO:0000256" key="13">
    <source>
        <dbReference type="ARBA" id="ARBA00022837"/>
    </source>
</evidence>
<dbReference type="GO" id="GO:0070161">
    <property type="term" value="C:anchoring junction"/>
    <property type="evidence" value="ECO:0007669"/>
    <property type="project" value="UniProtKB-SubCell"/>
</dbReference>
<keyword evidence="15" id="KW-0965">Cell junction</keyword>
<comment type="cofactor">
    <cofactor evidence="2">
        <name>Mg(2+)</name>
        <dbReference type="ChEBI" id="CHEBI:18420"/>
    </cofactor>
</comment>
<dbReference type="Proteomes" id="UP001209878">
    <property type="component" value="Unassembled WGS sequence"/>
</dbReference>
<dbReference type="InterPro" id="IPR000146">
    <property type="entry name" value="FBPase_class-1"/>
</dbReference>
<comment type="subunit">
    <text evidence="20">Homotetramer. Interacts with ALDOA; the interaction blocks inhibition by physiological concentrations of AMP and reduces inhibition by Ca(2+). Interacts with alpha-actinin and F-actin.</text>
</comment>
<reference evidence="27" key="1">
    <citation type="journal article" date="2023" name="Mol. Biol. Evol.">
        <title>Third-Generation Sequencing Reveals the Adaptive Role of the Epigenome in Three Deep-Sea Polychaetes.</title>
        <authorList>
            <person name="Perez M."/>
            <person name="Aroh O."/>
            <person name="Sun Y."/>
            <person name="Lan Y."/>
            <person name="Juniper S.K."/>
            <person name="Young C.R."/>
            <person name="Angers B."/>
            <person name="Qian P.Y."/>
        </authorList>
    </citation>
    <scope>NUCLEOTIDE SEQUENCE</scope>
    <source>
        <strain evidence="27">R07B-5</strain>
    </source>
</reference>
<evidence type="ECO:0000256" key="20">
    <source>
        <dbReference type="ARBA" id="ARBA00038670"/>
    </source>
</evidence>
<keyword evidence="16" id="KW-0539">Nucleus</keyword>
<evidence type="ECO:0000256" key="6">
    <source>
        <dbReference type="ARBA" id="ARBA00004742"/>
    </source>
</evidence>
<comment type="caution">
    <text evidence="27">The sequence shown here is derived from an EMBL/GenBank/DDBJ whole genome shotgun (WGS) entry which is preliminary data.</text>
</comment>
<dbReference type="GO" id="GO:0030388">
    <property type="term" value="P:fructose 1,6-bisphosphate metabolic process"/>
    <property type="evidence" value="ECO:0007669"/>
    <property type="project" value="TreeGrafter"/>
</dbReference>
<evidence type="ECO:0000256" key="14">
    <source>
        <dbReference type="ARBA" id="ARBA00022842"/>
    </source>
</evidence>
<evidence type="ECO:0000256" key="2">
    <source>
        <dbReference type="ARBA" id="ARBA00001946"/>
    </source>
</evidence>
<dbReference type="CDD" id="cd00354">
    <property type="entry name" value="FBPase"/>
    <property type="match status" value="1"/>
</dbReference>
<keyword evidence="12 24" id="KW-0378">Hydrolase</keyword>
<dbReference type="GO" id="GO:0005829">
    <property type="term" value="C:cytosol"/>
    <property type="evidence" value="ECO:0007669"/>
    <property type="project" value="TreeGrafter"/>
</dbReference>
<evidence type="ECO:0000256" key="23">
    <source>
        <dbReference type="ARBA" id="ARBA00043165"/>
    </source>
</evidence>
<evidence type="ECO:0000313" key="27">
    <source>
        <dbReference type="EMBL" id="KAK2166980.1"/>
    </source>
</evidence>
<evidence type="ECO:0000256" key="22">
    <source>
        <dbReference type="ARBA" id="ARBA00042757"/>
    </source>
</evidence>
<evidence type="ECO:0000256" key="15">
    <source>
        <dbReference type="ARBA" id="ARBA00022949"/>
    </source>
</evidence>
<dbReference type="GO" id="GO:0005634">
    <property type="term" value="C:nucleus"/>
    <property type="evidence" value="ECO:0007669"/>
    <property type="project" value="UniProtKB-SubCell"/>
</dbReference>
<dbReference type="EMBL" id="JAODUO010001293">
    <property type="protein sequence ID" value="KAK2166980.1"/>
    <property type="molecule type" value="Genomic_DNA"/>
</dbReference>
<dbReference type="GO" id="GO:0006094">
    <property type="term" value="P:gluconeogenesis"/>
    <property type="evidence" value="ECO:0007669"/>
    <property type="project" value="TreeGrafter"/>
</dbReference>
<keyword evidence="13" id="KW-0106">Calcium</keyword>
<keyword evidence="28" id="KW-1185">Reference proteome</keyword>
<dbReference type="EC" id="3.1.3.11" evidence="8"/>
<evidence type="ECO:0000256" key="19">
    <source>
        <dbReference type="ARBA" id="ARBA00037516"/>
    </source>
</evidence>
<dbReference type="Pfam" id="PF18913">
    <property type="entry name" value="FBPase_C"/>
    <property type="match status" value="1"/>
</dbReference>
<evidence type="ECO:0000256" key="1">
    <source>
        <dbReference type="ARBA" id="ARBA00001273"/>
    </source>
</evidence>
<dbReference type="InterPro" id="IPR033391">
    <property type="entry name" value="FBPase_N"/>
</dbReference>
<dbReference type="Pfam" id="PF00316">
    <property type="entry name" value="FBPase"/>
    <property type="match status" value="1"/>
</dbReference>
<organism evidence="27 28">
    <name type="scientific">Ridgeia piscesae</name>
    <name type="common">Tubeworm</name>
    <dbReference type="NCBI Taxonomy" id="27915"/>
    <lineage>
        <taxon>Eukaryota</taxon>
        <taxon>Metazoa</taxon>
        <taxon>Spiralia</taxon>
        <taxon>Lophotrochozoa</taxon>
        <taxon>Annelida</taxon>
        <taxon>Polychaeta</taxon>
        <taxon>Sedentaria</taxon>
        <taxon>Canalipalpata</taxon>
        <taxon>Sabellida</taxon>
        <taxon>Siboglinidae</taxon>
        <taxon>Ridgeia</taxon>
    </lineage>
</organism>
<evidence type="ECO:0000256" key="4">
    <source>
        <dbReference type="ARBA" id="ARBA00004216"/>
    </source>
</evidence>
<dbReference type="FunFam" id="3.40.190.80:FF:000001">
    <property type="entry name" value="Fructose-1,6-bisphosphatase class 1"/>
    <property type="match status" value="1"/>
</dbReference>
<evidence type="ECO:0000256" key="7">
    <source>
        <dbReference type="ARBA" id="ARBA00010941"/>
    </source>
</evidence>
<dbReference type="InterPro" id="IPR028343">
    <property type="entry name" value="FBPtase"/>
</dbReference>